<evidence type="ECO:0000313" key="7">
    <source>
        <dbReference type="EMBL" id="KAK0426735.1"/>
    </source>
</evidence>
<accession>A0AA39IN76</accession>
<dbReference type="CDD" id="cd00200">
    <property type="entry name" value="WD40"/>
    <property type="match status" value="1"/>
</dbReference>
<evidence type="ECO:0000256" key="1">
    <source>
        <dbReference type="ARBA" id="ARBA00004123"/>
    </source>
</evidence>
<keyword evidence="2 5" id="KW-0853">WD repeat</keyword>
<evidence type="ECO:0000256" key="5">
    <source>
        <dbReference type="PROSITE-ProRule" id="PRU00221"/>
    </source>
</evidence>
<feature type="compositionally biased region" description="Low complexity" evidence="6">
    <location>
        <begin position="688"/>
        <end position="699"/>
    </location>
</feature>
<dbReference type="InterPro" id="IPR036322">
    <property type="entry name" value="WD40_repeat_dom_sf"/>
</dbReference>
<dbReference type="InterPro" id="IPR001680">
    <property type="entry name" value="WD40_rpt"/>
</dbReference>
<evidence type="ECO:0008006" key="9">
    <source>
        <dbReference type="Google" id="ProtNLM"/>
    </source>
</evidence>
<evidence type="ECO:0000256" key="3">
    <source>
        <dbReference type="ARBA" id="ARBA00022737"/>
    </source>
</evidence>
<comment type="caution">
    <text evidence="7">The sequence shown here is derived from an EMBL/GenBank/DDBJ whole genome shotgun (WGS) entry which is preliminary data.</text>
</comment>
<gene>
    <name evidence="7" type="ORF">QR680_009869</name>
</gene>
<protein>
    <recommendedName>
        <fullName evidence="9">Anaphase-promoting complex subunit 4 WD40 domain-containing protein</fullName>
    </recommendedName>
</protein>
<feature type="compositionally biased region" description="Basic and acidic residues" evidence="6">
    <location>
        <begin position="550"/>
        <end position="562"/>
    </location>
</feature>
<dbReference type="FunFam" id="2.130.10.10:FF:000237">
    <property type="entry name" value="Flowering time control protein FY"/>
    <property type="match status" value="1"/>
</dbReference>
<comment type="subcellular location">
    <subcellularLocation>
        <location evidence="1">Nucleus</location>
    </subcellularLocation>
</comment>
<dbReference type="PANTHER" id="PTHR22836">
    <property type="entry name" value="WD40 REPEAT PROTEIN"/>
    <property type="match status" value="1"/>
</dbReference>
<dbReference type="PROSITE" id="PS50082">
    <property type="entry name" value="WD_REPEATS_2"/>
    <property type="match status" value="6"/>
</dbReference>
<keyword evidence="3" id="KW-0677">Repeat</keyword>
<dbReference type="EMBL" id="JAUCMV010000001">
    <property type="protein sequence ID" value="KAK0426735.1"/>
    <property type="molecule type" value="Genomic_DNA"/>
</dbReference>
<dbReference type="GO" id="GO:0005847">
    <property type="term" value="C:mRNA cleavage and polyadenylation specificity factor complex"/>
    <property type="evidence" value="ECO:0007669"/>
    <property type="project" value="TreeGrafter"/>
</dbReference>
<reference evidence="7" key="1">
    <citation type="submission" date="2023-06" db="EMBL/GenBank/DDBJ databases">
        <title>Genomic analysis of the entomopathogenic nematode Steinernema hermaphroditum.</title>
        <authorList>
            <person name="Schwarz E.M."/>
            <person name="Heppert J.K."/>
            <person name="Baniya A."/>
            <person name="Schwartz H.T."/>
            <person name="Tan C.-H."/>
            <person name="Antoshechkin I."/>
            <person name="Sternberg P.W."/>
            <person name="Goodrich-Blair H."/>
            <person name="Dillman A.R."/>
        </authorList>
    </citation>
    <scope>NUCLEOTIDE SEQUENCE</scope>
    <source>
        <strain evidence="7">PS9179</strain>
        <tissue evidence="7">Whole animal</tissue>
    </source>
</reference>
<dbReference type="InterPro" id="IPR045245">
    <property type="entry name" value="Pfs2-like"/>
</dbReference>
<feature type="repeat" description="WD" evidence="5">
    <location>
        <begin position="152"/>
        <end position="184"/>
    </location>
</feature>
<dbReference type="InterPro" id="IPR015943">
    <property type="entry name" value="WD40/YVTN_repeat-like_dom_sf"/>
</dbReference>
<feature type="repeat" description="WD" evidence="5">
    <location>
        <begin position="322"/>
        <end position="354"/>
    </location>
</feature>
<sequence>MLAPPVANTEHNYFVRPAYRFKVPLNPRPEDALGDGPGRRLRKNVSNVRRHIDYTSPMLNYLQERLWVKDRLDRPRIQPDTLFQCKVLPPSAMRENPVDCVMSRFVRAAMNKVKCPVYATCWTPEGKRLITGASSGEFTLWNGTAFNFETILQAHGSAVRAMQWSHNDQWMISADHDGYVKYWQPNMNNVHMFIAHKDEPIRSLSFSPTDAKLVTGSDDATSKIFDFARGAEERTLRGHGSDVRSVDWHPRKGLIATGSRDSQQPVKLWDPRSTQCLSTLYGHKNSVMAVEWNKNGNWLLTGSRDHLLKLYDIRMMKEIRTFRAHKKEVTALSWHPLHENLFVSGGGDGSIAYWLAGHEKELALLEDAHDQAIWSLKWHPLGHILASGSNDNNTKFWARNRPGDTQDDIFGIAQTSSSHAITSNTASIVQTDENGMAVIPGMGLTDEIYEELRQDTNSNATIGLGGALLFPEDMSANKNSTAPNAKRTLIKQPPAKKVQRQFERMWNVAKPGTGPGAEDNEDDFDDEGFKKPRMSLLGRPSSGSMLSLPPRDEGPHPRRDHSLLGAGPGPSSGPGGPSSNFGGGPRPPMRMMGDYPEVGEYPDDRGRRDYHDERGRDYRHEDRGPGGPPSYMMMGPGGPPPRGHGPNMGIPPNMGPPEHQNMPPPSHAGPSGGQGPFFQSLGPMWDLPSQSGSAPQSGPNQDRDMDFRRGPPPNMMAPPHSQRSQGPPGNGPYRGDVDLRGGPPPPWADDRRGRKRGRGRF</sequence>
<feature type="repeat" description="WD" evidence="5">
    <location>
        <begin position="236"/>
        <end position="262"/>
    </location>
</feature>
<dbReference type="Pfam" id="PF00400">
    <property type="entry name" value="WD40"/>
    <property type="match status" value="6"/>
</dbReference>
<feature type="compositionally biased region" description="Basic and acidic residues" evidence="6">
    <location>
        <begin position="602"/>
        <end position="624"/>
    </location>
</feature>
<evidence type="ECO:0000256" key="2">
    <source>
        <dbReference type="ARBA" id="ARBA00022574"/>
    </source>
</evidence>
<evidence type="ECO:0000256" key="6">
    <source>
        <dbReference type="SAM" id="MobiDB-lite"/>
    </source>
</evidence>
<evidence type="ECO:0000256" key="4">
    <source>
        <dbReference type="ARBA" id="ARBA00023242"/>
    </source>
</evidence>
<feature type="repeat" description="WD" evidence="5">
    <location>
        <begin position="194"/>
        <end position="235"/>
    </location>
</feature>
<feature type="repeat" description="WD" evidence="5">
    <location>
        <begin position="366"/>
        <end position="397"/>
    </location>
</feature>
<dbReference type="SUPFAM" id="SSF50978">
    <property type="entry name" value="WD40 repeat-like"/>
    <property type="match status" value="1"/>
</dbReference>
<dbReference type="AlphaFoldDB" id="A0AA39IN76"/>
<dbReference type="PROSITE" id="PS50294">
    <property type="entry name" value="WD_REPEATS_REGION"/>
    <property type="match status" value="4"/>
</dbReference>
<evidence type="ECO:0000313" key="8">
    <source>
        <dbReference type="Proteomes" id="UP001175271"/>
    </source>
</evidence>
<dbReference type="PANTHER" id="PTHR22836:SF0">
    <property type="entry name" value="PRE-MRNA 3' END PROCESSING PROTEIN WDR33"/>
    <property type="match status" value="1"/>
</dbReference>
<keyword evidence="4" id="KW-0539">Nucleus</keyword>
<feature type="compositionally biased region" description="Gly residues" evidence="6">
    <location>
        <begin position="566"/>
        <end position="584"/>
    </location>
</feature>
<feature type="repeat" description="WD" evidence="5">
    <location>
        <begin position="280"/>
        <end position="321"/>
    </location>
</feature>
<proteinExistence type="predicted"/>
<feature type="region of interest" description="Disordered" evidence="6">
    <location>
        <begin position="477"/>
        <end position="761"/>
    </location>
</feature>
<keyword evidence="8" id="KW-1185">Reference proteome</keyword>
<dbReference type="GO" id="GO:0031124">
    <property type="term" value="P:mRNA 3'-end processing"/>
    <property type="evidence" value="ECO:0007669"/>
    <property type="project" value="InterPro"/>
</dbReference>
<name>A0AA39IN76_9BILA</name>
<dbReference type="SMART" id="SM00320">
    <property type="entry name" value="WD40"/>
    <property type="match status" value="7"/>
</dbReference>
<organism evidence="7 8">
    <name type="scientific">Steinernema hermaphroditum</name>
    <dbReference type="NCBI Taxonomy" id="289476"/>
    <lineage>
        <taxon>Eukaryota</taxon>
        <taxon>Metazoa</taxon>
        <taxon>Ecdysozoa</taxon>
        <taxon>Nematoda</taxon>
        <taxon>Chromadorea</taxon>
        <taxon>Rhabditida</taxon>
        <taxon>Tylenchina</taxon>
        <taxon>Panagrolaimomorpha</taxon>
        <taxon>Strongyloidoidea</taxon>
        <taxon>Steinernematidae</taxon>
        <taxon>Steinernema</taxon>
    </lineage>
</organism>
<dbReference type="Gene3D" id="2.130.10.10">
    <property type="entry name" value="YVTN repeat-like/Quinoprotein amine dehydrogenase"/>
    <property type="match status" value="2"/>
</dbReference>
<dbReference type="Proteomes" id="UP001175271">
    <property type="component" value="Unassembled WGS sequence"/>
</dbReference>